<evidence type="ECO:0000313" key="2">
    <source>
        <dbReference type="EMBL" id="GAA4976569.1"/>
    </source>
</evidence>
<reference evidence="3" key="1">
    <citation type="journal article" date="2019" name="Int. J. Syst. Evol. Microbiol.">
        <title>The Global Catalogue of Microorganisms (GCM) 10K type strain sequencing project: providing services to taxonomists for standard genome sequencing and annotation.</title>
        <authorList>
            <consortium name="The Broad Institute Genomics Platform"/>
            <consortium name="The Broad Institute Genome Sequencing Center for Infectious Disease"/>
            <person name="Wu L."/>
            <person name="Ma J."/>
        </authorList>
    </citation>
    <scope>NUCLEOTIDE SEQUENCE [LARGE SCALE GENOMIC DNA]</scope>
    <source>
        <strain evidence="3">JCM 18126</strain>
    </source>
</reference>
<dbReference type="Pfam" id="PF08240">
    <property type="entry name" value="ADH_N"/>
    <property type="match status" value="1"/>
</dbReference>
<organism evidence="2 3">
    <name type="scientific">Kineococcus glutinatus</name>
    <dbReference type="NCBI Taxonomy" id="1070872"/>
    <lineage>
        <taxon>Bacteria</taxon>
        <taxon>Bacillati</taxon>
        <taxon>Actinomycetota</taxon>
        <taxon>Actinomycetes</taxon>
        <taxon>Kineosporiales</taxon>
        <taxon>Kineosporiaceae</taxon>
        <taxon>Kineococcus</taxon>
    </lineage>
</organism>
<dbReference type="Gene3D" id="3.90.180.10">
    <property type="entry name" value="Medium-chain alcohol dehydrogenases, catalytic domain"/>
    <property type="match status" value="1"/>
</dbReference>
<accession>A0ABP9HRX6</accession>
<gene>
    <name evidence="2" type="ORF">GCM10023225_16870</name>
</gene>
<dbReference type="SUPFAM" id="SSF51735">
    <property type="entry name" value="NAD(P)-binding Rossmann-fold domains"/>
    <property type="match status" value="1"/>
</dbReference>
<dbReference type="SUPFAM" id="SSF50129">
    <property type="entry name" value="GroES-like"/>
    <property type="match status" value="1"/>
</dbReference>
<dbReference type="PANTHER" id="PTHR45033">
    <property type="match status" value="1"/>
</dbReference>
<dbReference type="PANTHER" id="PTHR45033:SF3">
    <property type="entry name" value="DEHYDROGENASE, PUTATIVE (AFU_ORTHOLOGUE AFUA_2G13270)-RELATED"/>
    <property type="match status" value="1"/>
</dbReference>
<dbReference type="InterPro" id="IPR013149">
    <property type="entry name" value="ADH-like_C"/>
</dbReference>
<feature type="domain" description="Enoyl reductase (ER)" evidence="1">
    <location>
        <begin position="34"/>
        <end position="340"/>
    </location>
</feature>
<comment type="caution">
    <text evidence="2">The sequence shown here is derived from an EMBL/GenBank/DDBJ whole genome shotgun (WGS) entry which is preliminary data.</text>
</comment>
<keyword evidence="3" id="KW-1185">Reference proteome</keyword>
<evidence type="ECO:0000313" key="3">
    <source>
        <dbReference type="Proteomes" id="UP001501195"/>
    </source>
</evidence>
<sequence>MQRRYPAAAGRGRGGSTSVAAVLAARAVRQSADDPISGLEVGDAPAAEVPPGWVRVRVRAAALNHHDLWSLRGVGLPADRLPMVLGCDAAGVTEDGREVVVHAVVASEGWRGDETLDPARTLLSELHPGTLAEEVAVPARNVLPKPAGWSFERAASLGTAWLTAYRMLFTQARVVPGQTVLVQGAGGGVSNALVVLGAAAGVRVWVAGRDPGRVERALAWGAERGFTAGERLPERVDAVFETVGRATWQHSLRSLRPGGALVVSGATTGGDAPAMLEHVFFRQLRVLGSTMGTLEEFERLLRFCELRDLGPAVDSVHELADARAAFVRLASGEALGKVVLRAG</sequence>
<proteinExistence type="predicted"/>
<dbReference type="InterPro" id="IPR020843">
    <property type="entry name" value="ER"/>
</dbReference>
<name>A0ABP9HRX6_9ACTN</name>
<dbReference type="InterPro" id="IPR052711">
    <property type="entry name" value="Zinc_ADH-like"/>
</dbReference>
<dbReference type="Pfam" id="PF00107">
    <property type="entry name" value="ADH_zinc_N"/>
    <property type="match status" value="1"/>
</dbReference>
<protein>
    <submittedName>
        <fullName evidence="2">Zinc-binding dehydrogenase</fullName>
    </submittedName>
</protein>
<dbReference type="Gene3D" id="3.40.50.720">
    <property type="entry name" value="NAD(P)-binding Rossmann-like Domain"/>
    <property type="match status" value="1"/>
</dbReference>
<dbReference type="EMBL" id="BAABIL010000222">
    <property type="protein sequence ID" value="GAA4976569.1"/>
    <property type="molecule type" value="Genomic_DNA"/>
</dbReference>
<evidence type="ECO:0000259" key="1">
    <source>
        <dbReference type="SMART" id="SM00829"/>
    </source>
</evidence>
<dbReference type="Proteomes" id="UP001501195">
    <property type="component" value="Unassembled WGS sequence"/>
</dbReference>
<dbReference type="SMART" id="SM00829">
    <property type="entry name" value="PKS_ER"/>
    <property type="match status" value="1"/>
</dbReference>
<dbReference type="InterPro" id="IPR013154">
    <property type="entry name" value="ADH-like_N"/>
</dbReference>
<dbReference type="InterPro" id="IPR036291">
    <property type="entry name" value="NAD(P)-bd_dom_sf"/>
</dbReference>
<dbReference type="InterPro" id="IPR011032">
    <property type="entry name" value="GroES-like_sf"/>
</dbReference>